<evidence type="ECO:0000256" key="1">
    <source>
        <dbReference type="SAM" id="SignalP"/>
    </source>
</evidence>
<comment type="caution">
    <text evidence="3">The sequence shown here is derived from an EMBL/GenBank/DDBJ whole genome shotgun (WGS) entry which is preliminary data.</text>
</comment>
<evidence type="ECO:0000313" key="4">
    <source>
        <dbReference type="Proteomes" id="UP000767238"/>
    </source>
</evidence>
<dbReference type="GO" id="GO:0016787">
    <property type="term" value="F:hydrolase activity"/>
    <property type="evidence" value="ECO:0007669"/>
    <property type="project" value="UniProtKB-KW"/>
</dbReference>
<dbReference type="OrthoDB" id="271448at2759"/>
<name>A0A9P8GIK2_AURME</name>
<reference evidence="3" key="1">
    <citation type="journal article" date="2021" name="J Fungi (Basel)">
        <title>Virulence traits and population genomics of the black yeast Aureobasidium melanogenum.</title>
        <authorList>
            <person name="Cernosa A."/>
            <person name="Sun X."/>
            <person name="Gostincar C."/>
            <person name="Fang C."/>
            <person name="Gunde-Cimerman N."/>
            <person name="Song Z."/>
        </authorList>
    </citation>
    <scope>NUCLEOTIDE SEQUENCE</scope>
    <source>
        <strain evidence="3">EXF-8016</strain>
    </source>
</reference>
<gene>
    <name evidence="3" type="ORF">KCV03_g4323</name>
</gene>
<evidence type="ECO:0000259" key="2">
    <source>
        <dbReference type="PROSITE" id="PS51820"/>
    </source>
</evidence>
<proteinExistence type="predicted"/>
<dbReference type="AlphaFoldDB" id="A0A9P8GIK2"/>
<feature type="non-terminal residue" evidence="3">
    <location>
        <position position="1"/>
    </location>
</feature>
<dbReference type="InterPro" id="IPR018871">
    <property type="entry name" value="GLEYA_adhesin_domain"/>
</dbReference>
<keyword evidence="1" id="KW-0732">Signal</keyword>
<sequence>MRYFLAVPAIAALAAALPAPQLIDLDMVIAQPNISYTTTASSVTYDVTSLAAQATDDITSVSVDVSAIATQTPLAVIEKRSACAPQPTGVTGDYAPPTNTADDTVAAFAANTAFAVAASSAPTPSGYSNTFTNLNASNNAYGYLGYTTLSSYDSQKCASKCNAINGCMSFNLYFERDPSVDPGTGCSNPSSVTMIKCVFWGGPVSSSNANNYGQWRNQFQVAIAGSNGYMNNTLEVPAGFGNVQYLNNAAINAPLDHEGYDTYMGSRIFNQGPFNASLCAAHCQAQNAYNTAHPPNNGAPVKLCNFFNTYILYLNKTSNVQGQYCALYTEAWDSSYATNKGQYRGNDHYMIEYSYTFTNTSNPGFNPKQGDTNGAVHQASIDINYATLQPFCSAALGYSALVATVTPSTVVTPMATSTVLATTTITAGIAKRTAATDVSASLSTPAVLTKYPVSVLSSACSMVVTQATSTSTSTAPIVTVQAATQTTLETFFIATVTASPIPSACGNKGIQFAYYAEPVYTEGDNVGNVEPSNYAKREPTWYDTTSKVGGIDVEVYNNVEIQIYGHEAMSQYFVLNHRGYIFAQVAGTYTFSLSNPDDIVFLWLGAKAQSGWNRSNAAAYAALGQSAATTYALEAGEYLPFRIFFGQQGGPVRFAFSIQAPDGTTILDNNTSESDFIVQYSCDETTAPPFPAFGQE</sequence>
<accession>A0A9P8GIK2</accession>
<reference evidence="3" key="2">
    <citation type="submission" date="2021-08" db="EMBL/GenBank/DDBJ databases">
        <authorList>
            <person name="Gostincar C."/>
            <person name="Sun X."/>
            <person name="Song Z."/>
            <person name="Gunde-Cimerman N."/>
        </authorList>
    </citation>
    <scope>NUCLEOTIDE SEQUENCE</scope>
    <source>
        <strain evidence="3">EXF-8016</strain>
    </source>
</reference>
<feature type="domain" description="PA14" evidence="2">
    <location>
        <begin position="505"/>
        <end position="672"/>
    </location>
</feature>
<dbReference type="Gene3D" id="2.60.120.1560">
    <property type="match status" value="1"/>
</dbReference>
<dbReference type="Proteomes" id="UP000767238">
    <property type="component" value="Unassembled WGS sequence"/>
</dbReference>
<dbReference type="Pfam" id="PF10528">
    <property type="entry name" value="GLEYA"/>
    <property type="match status" value="1"/>
</dbReference>
<keyword evidence="3" id="KW-0378">Hydrolase</keyword>
<dbReference type="PROSITE" id="PS51820">
    <property type="entry name" value="PA14"/>
    <property type="match status" value="1"/>
</dbReference>
<dbReference type="PANTHER" id="PTHR36578">
    <property type="entry name" value="CHROMOSOME 15, WHOLE GENOME SHOTGUN SEQUENCE"/>
    <property type="match status" value="1"/>
</dbReference>
<dbReference type="EMBL" id="JAHFYH010000025">
    <property type="protein sequence ID" value="KAH0223390.1"/>
    <property type="molecule type" value="Genomic_DNA"/>
</dbReference>
<evidence type="ECO:0000313" key="3">
    <source>
        <dbReference type="EMBL" id="KAH0223390.1"/>
    </source>
</evidence>
<feature type="signal peptide" evidence="1">
    <location>
        <begin position="1"/>
        <end position="16"/>
    </location>
</feature>
<organism evidence="3 4">
    <name type="scientific">Aureobasidium melanogenum</name>
    <name type="common">Aureobasidium pullulans var. melanogenum</name>
    <dbReference type="NCBI Taxonomy" id="46634"/>
    <lineage>
        <taxon>Eukaryota</taxon>
        <taxon>Fungi</taxon>
        <taxon>Dikarya</taxon>
        <taxon>Ascomycota</taxon>
        <taxon>Pezizomycotina</taxon>
        <taxon>Dothideomycetes</taxon>
        <taxon>Dothideomycetidae</taxon>
        <taxon>Dothideales</taxon>
        <taxon>Saccotheciaceae</taxon>
        <taxon>Aureobasidium</taxon>
    </lineage>
</organism>
<dbReference type="PANTHER" id="PTHR36578:SF1">
    <property type="entry name" value="APPLE DOMAIN-CONTAINING PROTEIN"/>
    <property type="match status" value="1"/>
</dbReference>
<dbReference type="InterPro" id="IPR037524">
    <property type="entry name" value="PA14/GLEYA"/>
</dbReference>
<protein>
    <submittedName>
        <fullName evidence="3">Glycoside hydrolase</fullName>
    </submittedName>
</protein>
<feature type="chain" id="PRO_5040130462" evidence="1">
    <location>
        <begin position="17"/>
        <end position="696"/>
    </location>
</feature>